<dbReference type="EMBL" id="CACVKT020001887">
    <property type="protein sequence ID" value="CAC5373233.1"/>
    <property type="molecule type" value="Genomic_DNA"/>
</dbReference>
<dbReference type="GO" id="GO:0005634">
    <property type="term" value="C:nucleus"/>
    <property type="evidence" value="ECO:0007669"/>
    <property type="project" value="TreeGrafter"/>
</dbReference>
<protein>
    <submittedName>
        <fullName evidence="2">Protein ecdysoneless homolog</fullName>
    </submittedName>
</protein>
<name>A0A6J8ASY7_MYTCO</name>
<organism evidence="2 3">
    <name type="scientific">Mytilus coruscus</name>
    <name type="common">Sea mussel</name>
    <dbReference type="NCBI Taxonomy" id="42192"/>
    <lineage>
        <taxon>Eukaryota</taxon>
        <taxon>Metazoa</taxon>
        <taxon>Spiralia</taxon>
        <taxon>Lophotrochozoa</taxon>
        <taxon>Mollusca</taxon>
        <taxon>Bivalvia</taxon>
        <taxon>Autobranchia</taxon>
        <taxon>Pteriomorphia</taxon>
        <taxon>Mytilida</taxon>
        <taxon>Mytiloidea</taxon>
        <taxon>Mytilidae</taxon>
        <taxon>Mytilinae</taxon>
        <taxon>Mytilus</taxon>
    </lineage>
</organism>
<feature type="region of interest" description="Disordered" evidence="1">
    <location>
        <begin position="579"/>
        <end position="612"/>
    </location>
</feature>
<reference evidence="2 3" key="1">
    <citation type="submission" date="2020-06" db="EMBL/GenBank/DDBJ databases">
        <authorList>
            <person name="Li R."/>
            <person name="Bekaert M."/>
        </authorList>
    </citation>
    <scope>NUCLEOTIDE SEQUENCE [LARGE SCALE GENOMIC DNA]</scope>
    <source>
        <strain evidence="3">wild</strain>
    </source>
</reference>
<feature type="region of interest" description="Disordered" evidence="1">
    <location>
        <begin position="515"/>
        <end position="558"/>
    </location>
</feature>
<accession>A0A6J8ASY7</accession>
<gene>
    <name evidence="2" type="ORF">MCOR_11067</name>
</gene>
<feature type="compositionally biased region" description="Acidic residues" evidence="1">
    <location>
        <begin position="529"/>
        <end position="539"/>
    </location>
</feature>
<dbReference type="AlphaFoldDB" id="A0A6J8ASY7"/>
<dbReference type="InterPro" id="IPR010770">
    <property type="entry name" value="Ecd"/>
</dbReference>
<evidence type="ECO:0000313" key="2">
    <source>
        <dbReference type="EMBL" id="CAC5373233.1"/>
    </source>
</evidence>
<dbReference type="Proteomes" id="UP000507470">
    <property type="component" value="Unassembled WGS sequence"/>
</dbReference>
<dbReference type="OrthoDB" id="27237at2759"/>
<proteinExistence type="predicted"/>
<evidence type="ECO:0000256" key="1">
    <source>
        <dbReference type="SAM" id="MobiDB-lite"/>
    </source>
</evidence>
<dbReference type="Pfam" id="PF07093">
    <property type="entry name" value="SGT1"/>
    <property type="match status" value="1"/>
</dbReference>
<sequence length="717" mass="80816">MAEKKDRLPDDAAEYWLFPLVDTSLCQETKRKILLEYIDAYLAFVSSSIVDHIWQKEQFNLTAVTEKDNLPPHLYGKTCYGDNVEDEWLIVYLLFTLTKQFDGLVAKIKDSDEEFMLIEAADHLPKWLEPDTAENRVYIFQGNLHIIPFPQSPAQITTLPSGVPAVQYAVKCVRNYNTATLASMEINNAVRQRFDGLSDRVKKEVHYAHCYIPANLAVVLDTKPSLIAAGVNAFYYRDPIDLKACRTMRYFRPGTRVVSRVKFTRCLYAQLVQQEFQPDKRSGFQMPSTSNPKYLSHDLGMKLAHGFEILCSKCSERQEQNLNGHNLSVDDVRWQRYLKSLIKHGYFKNELEGSILYKQLLEKARQFFSEQIELTNRSDSTSCQGEEVLDILDRITVDIEQLRDAETDLQPPDDDNWLQISPEELDKLMFKSSGLDPTNMAKTGDISDLNKLGDVFCQQSIWCRRSCIPRVSDGMKSFVNKVSGVEGAVFPGEDDDIQFDGTGFITQMQKMFEFNDNDDASSSDMSEYGWEESDEDVDDQPPVSKSGKKGKGPVQPTVKDYMNMMDRELATTDVGKSFEKVGGEENTASKPKVNGNGKKSKKSIEEEDDGFKPVDIDMTVVKNMLQSLESQQGLAGPASNILGSMGIKAPAPMAEEDDDTIVSSRSSASREKKKSGPKIPPRPKPTDLPVAPPRHHRSPKKSADSKPPLLVRQESNV</sequence>
<keyword evidence="3" id="KW-1185">Reference proteome</keyword>
<evidence type="ECO:0000313" key="3">
    <source>
        <dbReference type="Proteomes" id="UP000507470"/>
    </source>
</evidence>
<dbReference type="PANTHER" id="PTHR13060">
    <property type="entry name" value="SGT1 PROTEIN HSGT1 SUPPRESSOR OF GCR2"/>
    <property type="match status" value="1"/>
</dbReference>
<dbReference type="PANTHER" id="PTHR13060:SF0">
    <property type="entry name" value="PROTEIN ECDYSONELESS HOMOLOG"/>
    <property type="match status" value="1"/>
</dbReference>
<feature type="region of interest" description="Disordered" evidence="1">
    <location>
        <begin position="630"/>
        <end position="717"/>
    </location>
</feature>